<organism evidence="5 7">
    <name type="scientific">Caldibacillus debilis</name>
    <dbReference type="NCBI Taxonomy" id="301148"/>
    <lineage>
        <taxon>Bacteria</taxon>
        <taxon>Bacillati</taxon>
        <taxon>Bacillota</taxon>
        <taxon>Bacilli</taxon>
        <taxon>Bacillales</taxon>
        <taxon>Bacillaceae</taxon>
        <taxon>Caldibacillus</taxon>
    </lineage>
</organism>
<feature type="domain" description="HPr" evidence="4">
    <location>
        <begin position="1"/>
        <end position="86"/>
    </location>
</feature>
<protein>
    <recommendedName>
        <fullName evidence="2">Phosphocarrier protein HPr</fullName>
    </recommendedName>
</protein>
<dbReference type="EMBL" id="LQYT01000005">
    <property type="protein sequence ID" value="KYD22924.1"/>
    <property type="molecule type" value="Genomic_DNA"/>
</dbReference>
<evidence type="ECO:0000313" key="8">
    <source>
        <dbReference type="Proteomes" id="UP000257014"/>
    </source>
</evidence>
<comment type="caution">
    <text evidence="5">The sequence shown here is derived from an EMBL/GenBank/DDBJ whole genome shotgun (WGS) entry which is preliminary data.</text>
</comment>
<dbReference type="CDD" id="cd00367">
    <property type="entry name" value="PTS-HPr_like"/>
    <property type="match status" value="1"/>
</dbReference>
<keyword evidence="3" id="KW-0762">Sugar transport</keyword>
<dbReference type="SUPFAM" id="SSF55594">
    <property type="entry name" value="HPr-like"/>
    <property type="match status" value="1"/>
</dbReference>
<dbReference type="PANTHER" id="PTHR33705:SF5">
    <property type="entry name" value="HPR-LIKE PROTEIN CRH"/>
    <property type="match status" value="1"/>
</dbReference>
<dbReference type="STRING" id="301148.B4135_1046"/>
<dbReference type="Proteomes" id="UP000257014">
    <property type="component" value="Unassembled WGS sequence"/>
</dbReference>
<sequence length="86" mass="9716">MVEKQIQVKLKDGLHARPAAQFVKLLSRYHSDVFLVKNDRKIEAKSIFNLMSAAVREGDLITVVADGDDEKEALDFVVKFLQEQNG</sequence>
<evidence type="ECO:0000313" key="6">
    <source>
        <dbReference type="EMBL" id="REJ28295.1"/>
    </source>
</evidence>
<gene>
    <name evidence="5" type="ORF">B4135_1046</name>
    <name evidence="6" type="ORF">C6P37_08655</name>
</gene>
<evidence type="ECO:0000256" key="1">
    <source>
        <dbReference type="ARBA" id="ARBA00003681"/>
    </source>
</evidence>
<dbReference type="InterPro" id="IPR001020">
    <property type="entry name" value="PTS_HPr_His_P_site"/>
</dbReference>
<dbReference type="OrthoDB" id="9809047at2"/>
<evidence type="ECO:0000313" key="7">
    <source>
        <dbReference type="Proteomes" id="UP000075683"/>
    </source>
</evidence>
<accession>A0A150MEE0</accession>
<dbReference type="Gene3D" id="3.30.1340.10">
    <property type="entry name" value="HPr-like"/>
    <property type="match status" value="1"/>
</dbReference>
<reference evidence="5 7" key="1">
    <citation type="submission" date="2016-01" db="EMBL/GenBank/DDBJ databases">
        <title>Draft Genome Sequences of Seven Thermophilic Sporeformers Isolated from Foods.</title>
        <authorList>
            <person name="Berendsen E.M."/>
            <person name="Wells-Bennik M.H."/>
            <person name="Krawcyk A.O."/>
            <person name="De Jong A."/>
            <person name="Holsappel S."/>
            <person name="Eijlander R.T."/>
            <person name="Kuipers O.P."/>
        </authorList>
    </citation>
    <scope>NUCLEOTIDE SEQUENCE [LARGE SCALE GENOMIC DNA]</scope>
    <source>
        <strain evidence="5 7">B4135</strain>
    </source>
</reference>
<reference evidence="6 8" key="2">
    <citation type="submission" date="2018-03" db="EMBL/GenBank/DDBJ databases">
        <authorList>
            <person name="Keele B.F."/>
        </authorList>
    </citation>
    <scope>NUCLEOTIDE SEQUENCE [LARGE SCALE GENOMIC DNA]</scope>
    <source>
        <strain evidence="6">ZCTH4_d</strain>
    </source>
</reference>
<dbReference type="Pfam" id="PF00381">
    <property type="entry name" value="PTS-HPr"/>
    <property type="match status" value="1"/>
</dbReference>
<dbReference type="AlphaFoldDB" id="A0A150MEE0"/>
<comment type="function">
    <text evidence="1">General (non sugar-specific) component of the phosphoenolpyruvate-dependent sugar phosphotransferase system (sugar PTS). This major carbohydrate active-transport system catalyzes the phosphorylation of incoming sugar substrates concomitantly with their translocation across the cell membrane. The phosphoryl group from phosphoenolpyruvate (PEP) is transferred to the phosphoryl carrier protein HPr by enzyme I. Phospho-HPr then transfers it to the PTS EIIA domain.</text>
</comment>
<dbReference type="InterPro" id="IPR035895">
    <property type="entry name" value="HPr-like_sf"/>
</dbReference>
<name>A0A150MEE0_9BACI</name>
<dbReference type="EMBL" id="QEWE01000017">
    <property type="protein sequence ID" value="REJ28295.1"/>
    <property type="molecule type" value="Genomic_DNA"/>
</dbReference>
<evidence type="ECO:0000313" key="5">
    <source>
        <dbReference type="EMBL" id="KYD22924.1"/>
    </source>
</evidence>
<dbReference type="InterPro" id="IPR000032">
    <property type="entry name" value="HPr-like"/>
</dbReference>
<dbReference type="InterPro" id="IPR050399">
    <property type="entry name" value="HPr"/>
</dbReference>
<dbReference type="PROSITE" id="PS00369">
    <property type="entry name" value="PTS_HPR_HIS"/>
    <property type="match status" value="1"/>
</dbReference>
<dbReference type="Proteomes" id="UP000075683">
    <property type="component" value="Unassembled WGS sequence"/>
</dbReference>
<dbReference type="PRINTS" id="PR00107">
    <property type="entry name" value="PHOSPHOCPHPR"/>
</dbReference>
<dbReference type="NCBIfam" id="TIGR01003">
    <property type="entry name" value="PTS_HPr_family"/>
    <property type="match status" value="1"/>
</dbReference>
<evidence type="ECO:0000259" key="4">
    <source>
        <dbReference type="PROSITE" id="PS51350"/>
    </source>
</evidence>
<keyword evidence="3" id="KW-0813">Transport</keyword>
<dbReference type="PANTHER" id="PTHR33705">
    <property type="entry name" value="PHOSPHOCARRIER PROTEIN HPR"/>
    <property type="match status" value="1"/>
</dbReference>
<dbReference type="RefSeq" id="WP_020156659.1">
    <property type="nucleotide sequence ID" value="NZ_JBAIZG010000047.1"/>
</dbReference>
<evidence type="ECO:0000256" key="3">
    <source>
        <dbReference type="ARBA" id="ARBA00022597"/>
    </source>
</evidence>
<dbReference type="PROSITE" id="PS51350">
    <property type="entry name" value="PTS_HPR_DOM"/>
    <property type="match status" value="1"/>
</dbReference>
<proteinExistence type="predicted"/>
<evidence type="ECO:0000256" key="2">
    <source>
        <dbReference type="ARBA" id="ARBA00020422"/>
    </source>
</evidence>